<accession>A0A517TC88</accession>
<dbReference type="OrthoDB" id="289128at2"/>
<evidence type="ECO:0000313" key="1">
    <source>
        <dbReference type="EMBL" id="QDT65988.1"/>
    </source>
</evidence>
<dbReference type="AlphaFoldDB" id="A0A517TC88"/>
<dbReference type="KEGG" id="chya:V22_32520"/>
<keyword evidence="2" id="KW-1185">Reference proteome</keyword>
<name>A0A517TC88_9PLAN</name>
<proteinExistence type="predicted"/>
<dbReference type="EMBL" id="CP036316">
    <property type="protein sequence ID" value="QDT65988.1"/>
    <property type="molecule type" value="Genomic_DNA"/>
</dbReference>
<organism evidence="1 2">
    <name type="scientific">Calycomorphotria hydatis</name>
    <dbReference type="NCBI Taxonomy" id="2528027"/>
    <lineage>
        <taxon>Bacteria</taxon>
        <taxon>Pseudomonadati</taxon>
        <taxon>Planctomycetota</taxon>
        <taxon>Planctomycetia</taxon>
        <taxon>Planctomycetales</taxon>
        <taxon>Planctomycetaceae</taxon>
        <taxon>Calycomorphotria</taxon>
    </lineage>
</organism>
<dbReference type="Proteomes" id="UP000319976">
    <property type="component" value="Chromosome"/>
</dbReference>
<sequence length="254" mass="26648">MRRVQMLGMVALGFMMVATDAEAKRGGALRGGVRGSVVGGMIGGSQGAATGAKVGVVAGATRSAVNREAEARTRYQSSAEYQTTPRSNFVESTPTVIVESTPGPVESPSGEAVIQADGKPLLGITFPNDWKQKSGDNFVSAVSADGQLWSVMAMLKNASDKEDGIQKAKDGLEKYLQDVEYDDVSETKGGALIITGTGQTKKGVDVTFAAGVFDAGNGQLAGAAFVVDSSVEDHYKEVVRQVCQTIRRSNDFNE</sequence>
<protein>
    <submittedName>
        <fullName evidence="1">Uncharacterized protein</fullName>
    </submittedName>
</protein>
<reference evidence="1 2" key="1">
    <citation type="submission" date="2019-02" db="EMBL/GenBank/DDBJ databases">
        <title>Deep-cultivation of Planctomycetes and their phenomic and genomic characterization uncovers novel biology.</title>
        <authorList>
            <person name="Wiegand S."/>
            <person name="Jogler M."/>
            <person name="Boedeker C."/>
            <person name="Pinto D."/>
            <person name="Vollmers J."/>
            <person name="Rivas-Marin E."/>
            <person name="Kohn T."/>
            <person name="Peeters S.H."/>
            <person name="Heuer A."/>
            <person name="Rast P."/>
            <person name="Oberbeckmann S."/>
            <person name="Bunk B."/>
            <person name="Jeske O."/>
            <person name="Meyerdierks A."/>
            <person name="Storesund J.E."/>
            <person name="Kallscheuer N."/>
            <person name="Luecker S."/>
            <person name="Lage O.M."/>
            <person name="Pohl T."/>
            <person name="Merkel B.J."/>
            <person name="Hornburger P."/>
            <person name="Mueller R.-W."/>
            <person name="Bruemmer F."/>
            <person name="Labrenz M."/>
            <person name="Spormann A.M."/>
            <person name="Op den Camp H."/>
            <person name="Overmann J."/>
            <person name="Amann R."/>
            <person name="Jetten M.S.M."/>
            <person name="Mascher T."/>
            <person name="Medema M.H."/>
            <person name="Devos D.P."/>
            <person name="Kaster A.-K."/>
            <person name="Ovreas L."/>
            <person name="Rohde M."/>
            <person name="Galperin M.Y."/>
            <person name="Jogler C."/>
        </authorList>
    </citation>
    <scope>NUCLEOTIDE SEQUENCE [LARGE SCALE GENOMIC DNA]</scope>
    <source>
        <strain evidence="1 2">V22</strain>
    </source>
</reference>
<dbReference type="RefSeq" id="WP_145264720.1">
    <property type="nucleotide sequence ID" value="NZ_CP036316.1"/>
</dbReference>
<gene>
    <name evidence="1" type="ORF">V22_32520</name>
</gene>
<evidence type="ECO:0000313" key="2">
    <source>
        <dbReference type="Proteomes" id="UP000319976"/>
    </source>
</evidence>